<dbReference type="AlphaFoldDB" id="A0A0E9VJY2"/>
<organism evidence="1">
    <name type="scientific">Anguilla anguilla</name>
    <name type="common">European freshwater eel</name>
    <name type="synonym">Muraena anguilla</name>
    <dbReference type="NCBI Taxonomy" id="7936"/>
    <lineage>
        <taxon>Eukaryota</taxon>
        <taxon>Metazoa</taxon>
        <taxon>Chordata</taxon>
        <taxon>Craniata</taxon>
        <taxon>Vertebrata</taxon>
        <taxon>Euteleostomi</taxon>
        <taxon>Actinopterygii</taxon>
        <taxon>Neopterygii</taxon>
        <taxon>Teleostei</taxon>
        <taxon>Anguilliformes</taxon>
        <taxon>Anguillidae</taxon>
        <taxon>Anguilla</taxon>
    </lineage>
</organism>
<proteinExistence type="predicted"/>
<dbReference type="EMBL" id="GBXM01031029">
    <property type="protein sequence ID" value="JAH77548.1"/>
    <property type="molecule type" value="Transcribed_RNA"/>
</dbReference>
<name>A0A0E9VJY2_ANGAN</name>
<reference evidence="1" key="2">
    <citation type="journal article" date="2015" name="Fish Shellfish Immunol.">
        <title>Early steps in the European eel (Anguilla anguilla)-Vibrio vulnificus interaction in the gills: Role of the RtxA13 toxin.</title>
        <authorList>
            <person name="Callol A."/>
            <person name="Pajuelo D."/>
            <person name="Ebbesson L."/>
            <person name="Teles M."/>
            <person name="MacKenzie S."/>
            <person name="Amaro C."/>
        </authorList>
    </citation>
    <scope>NUCLEOTIDE SEQUENCE</scope>
</reference>
<reference evidence="1" key="1">
    <citation type="submission" date="2014-11" db="EMBL/GenBank/DDBJ databases">
        <authorList>
            <person name="Amaro Gonzalez C."/>
        </authorList>
    </citation>
    <scope>NUCLEOTIDE SEQUENCE</scope>
</reference>
<sequence>MFTGAAGVSRVSGLRRDWDHQFVYSGNCSPGCKTATARPFGAFGPRTTGPGDYFSAVG</sequence>
<accession>A0A0E9VJY2</accession>
<protein>
    <submittedName>
        <fullName evidence="1">Uncharacterized protein</fullName>
    </submittedName>
</protein>
<evidence type="ECO:0000313" key="1">
    <source>
        <dbReference type="EMBL" id="JAH77548.1"/>
    </source>
</evidence>